<dbReference type="InterPro" id="IPR039249">
    <property type="entry name" value="GPATCH11"/>
</dbReference>
<dbReference type="GeneID" id="68106030"/>
<dbReference type="Pfam" id="PF01585">
    <property type="entry name" value="G-patch"/>
    <property type="match status" value="1"/>
</dbReference>
<protein>
    <recommendedName>
        <fullName evidence="2">G-patch domain-containing protein</fullName>
    </recommendedName>
</protein>
<dbReference type="PANTHER" id="PTHR21032:SF0">
    <property type="entry name" value="G PATCH DOMAIN-CONTAINING PROTEIN 11"/>
    <property type="match status" value="1"/>
</dbReference>
<feature type="compositionally biased region" description="Basic and acidic residues" evidence="1">
    <location>
        <begin position="7"/>
        <end position="29"/>
    </location>
</feature>
<dbReference type="GO" id="GO:0000776">
    <property type="term" value="C:kinetochore"/>
    <property type="evidence" value="ECO:0007669"/>
    <property type="project" value="TreeGrafter"/>
</dbReference>
<reference evidence="3 4" key="1">
    <citation type="journal article" date="2018" name="BMC Genomics">
        <title>The genome of Naegleria lovaniensis, the basis for a comparative approach to unravel pathogenicity factors of the human pathogenic amoeba N. fowleri.</title>
        <authorList>
            <person name="Liechti N."/>
            <person name="Schurch N."/>
            <person name="Bruggmann R."/>
            <person name="Wittwer M."/>
        </authorList>
    </citation>
    <scope>NUCLEOTIDE SEQUENCE [LARGE SCALE GENOMIC DNA]</scope>
    <source>
        <strain evidence="3 4">ATCC 30569</strain>
    </source>
</reference>
<accession>A0AA88KQ98</accession>
<dbReference type="PROSITE" id="PS50174">
    <property type="entry name" value="G_PATCH"/>
    <property type="match status" value="1"/>
</dbReference>
<feature type="compositionally biased region" description="Low complexity" evidence="1">
    <location>
        <begin position="33"/>
        <end position="43"/>
    </location>
</feature>
<proteinExistence type="predicted"/>
<keyword evidence="4" id="KW-1185">Reference proteome</keyword>
<dbReference type="GO" id="GO:0003676">
    <property type="term" value="F:nucleic acid binding"/>
    <property type="evidence" value="ECO:0007669"/>
    <property type="project" value="InterPro"/>
</dbReference>
<dbReference type="EMBL" id="PYSW02000006">
    <property type="protein sequence ID" value="KAG2392092.1"/>
    <property type="molecule type" value="Genomic_DNA"/>
</dbReference>
<dbReference type="SMART" id="SM00443">
    <property type="entry name" value="G_patch"/>
    <property type="match status" value="1"/>
</dbReference>
<comment type="caution">
    <text evidence="3">The sequence shown here is derived from an EMBL/GenBank/DDBJ whole genome shotgun (WGS) entry which is preliminary data.</text>
</comment>
<dbReference type="InterPro" id="IPR000467">
    <property type="entry name" value="G_patch_dom"/>
</dbReference>
<feature type="compositionally biased region" description="Polar residues" evidence="1">
    <location>
        <begin position="51"/>
        <end position="60"/>
    </location>
</feature>
<evidence type="ECO:0000313" key="3">
    <source>
        <dbReference type="EMBL" id="KAG2392092.1"/>
    </source>
</evidence>
<sequence length="297" mass="34417">MQDNDENNTHHESTTTDENSKSEMNEDSKNQQSSALDELFSSSSEDEESKPTTLENSFGSKDQEDDYMNDKFLQLTSEQDDSSTSSSNQKQHTKLSFYNAPPDLLKQYNIAKKEKQHKKAHHLKKQIREFGLKENMLEKAKISLSQNLIKKEEEKSESSQSVGLKLLKKMGYEAGQGLGKNNQGLINPLSIDRQLDDLIQSSALGKSKILPKIGSNYEELQKKEQIEQFKQEMKEKSVAQQHQSLTPEEFQRRMKEIHDEQKKKRKLRMALQPSNDVEENPLKKQKEEENWDEFDDF</sequence>
<organism evidence="3 4">
    <name type="scientific">Naegleria lovaniensis</name>
    <name type="common">Amoeba</name>
    <dbReference type="NCBI Taxonomy" id="51637"/>
    <lineage>
        <taxon>Eukaryota</taxon>
        <taxon>Discoba</taxon>
        <taxon>Heterolobosea</taxon>
        <taxon>Tetramitia</taxon>
        <taxon>Eutetramitia</taxon>
        <taxon>Vahlkampfiidae</taxon>
        <taxon>Naegleria</taxon>
    </lineage>
</organism>
<evidence type="ECO:0000259" key="2">
    <source>
        <dbReference type="PROSITE" id="PS50174"/>
    </source>
</evidence>
<dbReference type="Proteomes" id="UP000816034">
    <property type="component" value="Unassembled WGS sequence"/>
</dbReference>
<gene>
    <name evidence="3" type="ORF">C9374_013577</name>
</gene>
<feature type="region of interest" description="Disordered" evidence="1">
    <location>
        <begin position="1"/>
        <end position="100"/>
    </location>
</feature>
<dbReference type="AlphaFoldDB" id="A0AA88KQ98"/>
<feature type="domain" description="G-patch" evidence="2">
    <location>
        <begin position="159"/>
        <end position="209"/>
    </location>
</feature>
<dbReference type="RefSeq" id="XP_044553986.1">
    <property type="nucleotide sequence ID" value="XM_044689468.1"/>
</dbReference>
<dbReference type="PANTHER" id="PTHR21032">
    <property type="entry name" value="G PATCH DOMAIN-CONTAINING PROTEIN 11"/>
    <property type="match status" value="1"/>
</dbReference>
<evidence type="ECO:0000313" key="4">
    <source>
        <dbReference type="Proteomes" id="UP000816034"/>
    </source>
</evidence>
<evidence type="ECO:0000256" key="1">
    <source>
        <dbReference type="SAM" id="MobiDB-lite"/>
    </source>
</evidence>
<feature type="compositionally biased region" description="Basic and acidic residues" evidence="1">
    <location>
        <begin position="249"/>
        <end position="262"/>
    </location>
</feature>
<feature type="region of interest" description="Disordered" evidence="1">
    <location>
        <begin position="231"/>
        <end position="297"/>
    </location>
</feature>
<name>A0AA88KQ98_NAELO</name>